<dbReference type="Gene3D" id="1.10.630.10">
    <property type="entry name" value="Cytochrome P450"/>
    <property type="match status" value="2"/>
</dbReference>
<reference evidence="8" key="1">
    <citation type="submission" date="2022-07" db="EMBL/GenBank/DDBJ databases">
        <authorList>
            <person name="Trinca V."/>
            <person name="Uliana J.V.C."/>
            <person name="Torres T.T."/>
            <person name="Ward R.J."/>
            <person name="Monesi N."/>
        </authorList>
    </citation>
    <scope>NUCLEOTIDE SEQUENCE</scope>
    <source>
        <strain evidence="8">HSMRA1968</strain>
        <tissue evidence="8">Whole embryos</tissue>
    </source>
</reference>
<dbReference type="PANTHER" id="PTHR24279">
    <property type="entry name" value="CYTOCHROME P450"/>
    <property type="match status" value="1"/>
</dbReference>
<dbReference type="PRINTS" id="PR00385">
    <property type="entry name" value="P450"/>
</dbReference>
<dbReference type="PROSITE" id="PS00086">
    <property type="entry name" value="CYTOCHROME_P450"/>
    <property type="match status" value="2"/>
</dbReference>
<dbReference type="PRINTS" id="PR00463">
    <property type="entry name" value="EP450I"/>
</dbReference>
<dbReference type="PANTHER" id="PTHR24279:SF120">
    <property type="entry name" value="CYTOCHROME P450"/>
    <property type="match status" value="1"/>
</dbReference>
<proteinExistence type="inferred from homology"/>
<evidence type="ECO:0000313" key="8">
    <source>
        <dbReference type="EMBL" id="KAJ6641745.1"/>
    </source>
</evidence>
<dbReference type="InterPro" id="IPR050479">
    <property type="entry name" value="CYP11_CYP27_families"/>
</dbReference>
<keyword evidence="7" id="KW-0503">Monooxygenase</keyword>
<evidence type="ECO:0000256" key="5">
    <source>
        <dbReference type="ARBA" id="ARBA00023002"/>
    </source>
</evidence>
<dbReference type="OrthoDB" id="3945418at2759"/>
<accession>A0A9Q0S375</accession>
<dbReference type="AlphaFoldDB" id="A0A9Q0S375"/>
<comment type="caution">
    <text evidence="8">The sequence shown here is derived from an EMBL/GenBank/DDBJ whole genome shotgun (WGS) entry which is preliminary data.</text>
</comment>
<dbReference type="Proteomes" id="UP001151699">
    <property type="component" value="Chromosome B"/>
</dbReference>
<dbReference type="CDD" id="cd11054">
    <property type="entry name" value="CYP24A1-like"/>
    <property type="match status" value="2"/>
</dbReference>
<evidence type="ECO:0000256" key="1">
    <source>
        <dbReference type="ARBA" id="ARBA00001971"/>
    </source>
</evidence>
<dbReference type="GO" id="GO:0016705">
    <property type="term" value="F:oxidoreductase activity, acting on paired donors, with incorporation or reduction of molecular oxygen"/>
    <property type="evidence" value="ECO:0007669"/>
    <property type="project" value="InterPro"/>
</dbReference>
<organism evidence="8 9">
    <name type="scientific">Pseudolycoriella hygida</name>
    <dbReference type="NCBI Taxonomy" id="35572"/>
    <lineage>
        <taxon>Eukaryota</taxon>
        <taxon>Metazoa</taxon>
        <taxon>Ecdysozoa</taxon>
        <taxon>Arthropoda</taxon>
        <taxon>Hexapoda</taxon>
        <taxon>Insecta</taxon>
        <taxon>Pterygota</taxon>
        <taxon>Neoptera</taxon>
        <taxon>Endopterygota</taxon>
        <taxon>Diptera</taxon>
        <taxon>Nematocera</taxon>
        <taxon>Sciaroidea</taxon>
        <taxon>Sciaridae</taxon>
        <taxon>Pseudolycoriella</taxon>
    </lineage>
</organism>
<keyword evidence="3" id="KW-0349">Heme</keyword>
<evidence type="ECO:0000256" key="3">
    <source>
        <dbReference type="ARBA" id="ARBA00022617"/>
    </source>
</evidence>
<evidence type="ECO:0000256" key="6">
    <source>
        <dbReference type="ARBA" id="ARBA00023004"/>
    </source>
</evidence>
<protein>
    <submittedName>
        <fullName evidence="8">Cytochrome P450 12b2, mitochondrial</fullName>
    </submittedName>
</protein>
<evidence type="ECO:0000256" key="2">
    <source>
        <dbReference type="ARBA" id="ARBA00010617"/>
    </source>
</evidence>
<name>A0A9Q0S375_9DIPT</name>
<dbReference type="InterPro" id="IPR036396">
    <property type="entry name" value="Cyt_P450_sf"/>
</dbReference>
<dbReference type="GO" id="GO:0020037">
    <property type="term" value="F:heme binding"/>
    <property type="evidence" value="ECO:0007669"/>
    <property type="project" value="InterPro"/>
</dbReference>
<keyword evidence="9" id="KW-1185">Reference proteome</keyword>
<keyword evidence="4" id="KW-0479">Metal-binding</keyword>
<dbReference type="InterPro" id="IPR001128">
    <property type="entry name" value="Cyt_P450"/>
</dbReference>
<comment type="cofactor">
    <cofactor evidence="1">
        <name>heme</name>
        <dbReference type="ChEBI" id="CHEBI:30413"/>
    </cofactor>
</comment>
<dbReference type="SUPFAM" id="SSF48264">
    <property type="entry name" value="Cytochrome P450"/>
    <property type="match status" value="2"/>
</dbReference>
<keyword evidence="5" id="KW-0560">Oxidoreductase</keyword>
<dbReference type="GO" id="GO:0005506">
    <property type="term" value="F:iron ion binding"/>
    <property type="evidence" value="ECO:0007669"/>
    <property type="project" value="InterPro"/>
</dbReference>
<dbReference type="InterPro" id="IPR002401">
    <property type="entry name" value="Cyt_P450_E_grp-I"/>
</dbReference>
<evidence type="ECO:0000256" key="7">
    <source>
        <dbReference type="ARBA" id="ARBA00023033"/>
    </source>
</evidence>
<sequence>MNTTSKIRIPLNYGIRKFYASLTKAFATETQAAVINQDYENAKPYSEIPGPSAFGLLRDFFPGGKFHNKDPMDIVKLLNTLYGNILRLPGQFGKKDLVIIYDPQDFELIFRTEGAWPYRKPLYAFDYFRRNVRADLYKDNGGLLHDKGEVWGQMRSAVNPVMLKPKTVKAYIPVIDDVAVEFVAKMKTLGDENQEMPANFGFELNKWALESIAVIALEHRLGVISNDDDPEIQKIIESVKDLFHLGFKVEVLPPIWNYVKIPMFKKLMAAFSTITDDESVLEKLLKINPHYAFIMAMDMFLAGIDSTSTAVADLLYHLAINPSKQEKLREEVMRILPNVDSKFTTTSLNSIPYMRACIKEAMRLTPTLPGTFRGAGRNLVLQGYQIPKDTDMAMIGGVLHLDESHFARPKEFIPERWLNDIEMERCPNGGKSSNPFAFLPFGFGARACIGKRFAEMEITLIIFRKQYASLAKAFATQTQAATIDRDYENARPYSEIPGPSAFGLMMDFLPGGKLHNKDAMNMHKSLNSEYGNILRFPGQFGRKDIIFTYDPTDFELIFRTEGAWPYRRPVYAFEYFRRNVRADLYKNNGGLVNDQGEVWGQMRSTVNPVMLKPKTVRAYIPAIDDVAVEFVAKMKTLADENQEMPANFGFELNKWSLESIAVIALEHRLGVISKDDDPESQKIIESVKDLFHLGFKVEVLPPIWNYVQIPMFKKLMAAFNTITDISKKHVDNATERILKGEAKNVEGSDDSVLEKLLKINPDYAFIMAMDMLLAGIDTTSTVVADLLYHLAMNPSKQEKLREEVMRILPSVDSKLQTTSLNSIPYMRACIKESMRLTPPVPGNMRGAGRNLVLQGYQIPKDTDIAMVGGILHLDESHYARSKEFIPERWLNDIEIEGCPNGGKSTNPFTFLPFGFGSRTCIGKRFAEMEVTVIMFRILREFKVEWHYGPLKFMQAFIVAPTNDLKFKMIPLK</sequence>
<dbReference type="EMBL" id="WJQU01000002">
    <property type="protein sequence ID" value="KAJ6641745.1"/>
    <property type="molecule type" value="Genomic_DNA"/>
</dbReference>
<dbReference type="Pfam" id="PF00067">
    <property type="entry name" value="p450"/>
    <property type="match status" value="3"/>
</dbReference>
<dbReference type="GO" id="GO:0004497">
    <property type="term" value="F:monooxygenase activity"/>
    <property type="evidence" value="ECO:0007669"/>
    <property type="project" value="UniProtKB-KW"/>
</dbReference>
<dbReference type="InterPro" id="IPR017972">
    <property type="entry name" value="Cyt_P450_CS"/>
</dbReference>
<comment type="similarity">
    <text evidence="2">Belongs to the cytochrome P450 family.</text>
</comment>
<keyword evidence="6" id="KW-0408">Iron</keyword>
<evidence type="ECO:0000256" key="4">
    <source>
        <dbReference type="ARBA" id="ARBA00022723"/>
    </source>
</evidence>
<evidence type="ECO:0000313" key="9">
    <source>
        <dbReference type="Proteomes" id="UP001151699"/>
    </source>
</evidence>
<dbReference type="FunFam" id="1.10.630.10:FF:000006">
    <property type="entry name" value="Cytochrome P450 302a1, mitochondrial"/>
    <property type="match status" value="1"/>
</dbReference>
<gene>
    <name evidence="8" type="primary">Cyp12b2_0</name>
    <name evidence="8" type="ORF">Bhyg_06685</name>
</gene>